<feature type="non-terminal residue" evidence="1">
    <location>
        <position position="1"/>
    </location>
</feature>
<sequence>TNSKPALLSPSQKRANHIQSEQKRRANIRRGYEALCEAVPALREAIRQEEEAARAADEDGARSKRKRKGKCAAAAEEAIEKVGDGRAGPKSENVVLQKTIDHLHALLASRTALKERLANARSVLSPNHPALNTSMEHLDEKGVPMWEREWNGGTGWKDGEDDGDEE</sequence>
<dbReference type="Proteomes" id="UP001055072">
    <property type="component" value="Unassembled WGS sequence"/>
</dbReference>
<name>A0ACB8TQG3_9APHY</name>
<evidence type="ECO:0000313" key="1">
    <source>
        <dbReference type="EMBL" id="KAI0084039.1"/>
    </source>
</evidence>
<comment type="caution">
    <text evidence="1">The sequence shown here is derived from an EMBL/GenBank/DDBJ whole genome shotgun (WGS) entry which is preliminary data.</text>
</comment>
<reference evidence="1" key="1">
    <citation type="journal article" date="2021" name="Environ. Microbiol.">
        <title>Gene family expansions and transcriptome signatures uncover fungal adaptations to wood decay.</title>
        <authorList>
            <person name="Hage H."/>
            <person name="Miyauchi S."/>
            <person name="Viragh M."/>
            <person name="Drula E."/>
            <person name="Min B."/>
            <person name="Chaduli D."/>
            <person name="Navarro D."/>
            <person name="Favel A."/>
            <person name="Norest M."/>
            <person name="Lesage-Meessen L."/>
            <person name="Balint B."/>
            <person name="Merenyi Z."/>
            <person name="de Eugenio L."/>
            <person name="Morin E."/>
            <person name="Martinez A.T."/>
            <person name="Baldrian P."/>
            <person name="Stursova M."/>
            <person name="Martinez M.J."/>
            <person name="Novotny C."/>
            <person name="Magnuson J.K."/>
            <person name="Spatafora J.W."/>
            <person name="Maurice S."/>
            <person name="Pangilinan J."/>
            <person name="Andreopoulos W."/>
            <person name="LaButti K."/>
            <person name="Hundley H."/>
            <person name="Na H."/>
            <person name="Kuo A."/>
            <person name="Barry K."/>
            <person name="Lipzen A."/>
            <person name="Henrissat B."/>
            <person name="Riley R."/>
            <person name="Ahrendt S."/>
            <person name="Nagy L.G."/>
            <person name="Grigoriev I.V."/>
            <person name="Martin F."/>
            <person name="Rosso M.N."/>
        </authorList>
    </citation>
    <scope>NUCLEOTIDE SEQUENCE</scope>
    <source>
        <strain evidence="1">CBS 384.51</strain>
    </source>
</reference>
<dbReference type="EMBL" id="MU274948">
    <property type="protein sequence ID" value="KAI0084039.1"/>
    <property type="molecule type" value="Genomic_DNA"/>
</dbReference>
<keyword evidence="2" id="KW-1185">Reference proteome</keyword>
<protein>
    <submittedName>
        <fullName evidence="1">Uncharacterized protein</fullName>
    </submittedName>
</protein>
<organism evidence="1 2">
    <name type="scientific">Irpex rosettiformis</name>
    <dbReference type="NCBI Taxonomy" id="378272"/>
    <lineage>
        <taxon>Eukaryota</taxon>
        <taxon>Fungi</taxon>
        <taxon>Dikarya</taxon>
        <taxon>Basidiomycota</taxon>
        <taxon>Agaricomycotina</taxon>
        <taxon>Agaricomycetes</taxon>
        <taxon>Polyporales</taxon>
        <taxon>Irpicaceae</taxon>
        <taxon>Irpex</taxon>
    </lineage>
</organism>
<evidence type="ECO:0000313" key="2">
    <source>
        <dbReference type="Proteomes" id="UP001055072"/>
    </source>
</evidence>
<gene>
    <name evidence="1" type="ORF">BDY19DRAFT_899165</name>
</gene>
<accession>A0ACB8TQG3</accession>
<proteinExistence type="predicted"/>